<dbReference type="SMART" id="SM00849">
    <property type="entry name" value="Lactamase_B"/>
    <property type="match status" value="1"/>
</dbReference>
<dbReference type="FunFam" id="3.60.15.10:FF:000030">
    <property type="entry name" value="Metallo-beta-lactamase family protein"/>
    <property type="match status" value="1"/>
</dbReference>
<dbReference type="PROSITE" id="PS50206">
    <property type="entry name" value="RHODANESE_3"/>
    <property type="match status" value="1"/>
</dbReference>
<dbReference type="SMART" id="SM00450">
    <property type="entry name" value="RHOD"/>
    <property type="match status" value="1"/>
</dbReference>
<reference evidence="3 5" key="1">
    <citation type="journal article" date="2015" name="Int. J. Syst. Evol. Microbiol.">
        <title>Complete genome sequence of Salinicoccus halodurans H3B36, isolated from the Qaidam Basin in China.</title>
        <authorList>
            <person name="Jiang K."/>
            <person name="Xue Y."/>
            <person name="Ma Y."/>
        </authorList>
    </citation>
    <scope>NUCLEOTIDE SEQUENCE [LARGE SCALE GENOMIC DNA]</scope>
    <source>
        <strain evidence="3 5">H3B36</strain>
    </source>
</reference>
<evidence type="ECO:0000313" key="6">
    <source>
        <dbReference type="Proteomes" id="UP000183090"/>
    </source>
</evidence>
<dbReference type="Proteomes" id="UP000034029">
    <property type="component" value="Chromosome"/>
</dbReference>
<dbReference type="OrthoDB" id="9784009at2"/>
<dbReference type="InterPro" id="IPR001279">
    <property type="entry name" value="Metallo-B-lactamas"/>
</dbReference>
<dbReference type="GO" id="GO:0070813">
    <property type="term" value="P:hydrogen sulfide metabolic process"/>
    <property type="evidence" value="ECO:0007669"/>
    <property type="project" value="TreeGrafter"/>
</dbReference>
<dbReference type="GO" id="GO:0046872">
    <property type="term" value="F:metal ion binding"/>
    <property type="evidence" value="ECO:0007669"/>
    <property type="project" value="UniProtKB-KW"/>
</dbReference>
<dbReference type="PANTHER" id="PTHR43084:SF1">
    <property type="entry name" value="PERSULFIDE DIOXYGENASE ETHE1, MITOCHONDRIAL"/>
    <property type="match status" value="1"/>
</dbReference>
<dbReference type="InterPro" id="IPR036866">
    <property type="entry name" value="RibonucZ/Hydroxyglut_hydro"/>
</dbReference>
<dbReference type="PANTHER" id="PTHR43084">
    <property type="entry name" value="PERSULFIDE DIOXYGENASE ETHE1"/>
    <property type="match status" value="1"/>
</dbReference>
<protein>
    <submittedName>
        <fullName evidence="4">Glyoxylase, beta-lactamase superfamily II</fullName>
    </submittedName>
    <submittedName>
        <fullName evidence="3">Zn-dependent hydrolase</fullName>
    </submittedName>
</protein>
<dbReference type="GO" id="GO:0016787">
    <property type="term" value="F:hydrolase activity"/>
    <property type="evidence" value="ECO:0007669"/>
    <property type="project" value="UniProtKB-KW"/>
</dbReference>
<keyword evidence="3" id="KW-0378">Hydrolase</keyword>
<evidence type="ECO:0000313" key="3">
    <source>
        <dbReference type="EMBL" id="AKG72915.1"/>
    </source>
</evidence>
<dbReference type="EMBL" id="FOTB01000003">
    <property type="protein sequence ID" value="SFK76074.1"/>
    <property type="molecule type" value="Genomic_DNA"/>
</dbReference>
<evidence type="ECO:0000256" key="1">
    <source>
        <dbReference type="ARBA" id="ARBA00022723"/>
    </source>
</evidence>
<feature type="domain" description="Rhodanese" evidence="2">
    <location>
        <begin position="369"/>
        <end position="457"/>
    </location>
</feature>
<dbReference type="AlphaFoldDB" id="A0A0F7D3Q9"/>
<dbReference type="CDD" id="cd07724">
    <property type="entry name" value="POD-like_MBL-fold"/>
    <property type="match status" value="1"/>
</dbReference>
<evidence type="ECO:0000313" key="4">
    <source>
        <dbReference type="EMBL" id="SFK76074.1"/>
    </source>
</evidence>
<evidence type="ECO:0000259" key="2">
    <source>
        <dbReference type="PROSITE" id="PS50206"/>
    </source>
</evidence>
<reference evidence="4 6" key="3">
    <citation type="submission" date="2016-10" db="EMBL/GenBank/DDBJ databases">
        <authorList>
            <person name="Varghese N."/>
            <person name="Submissions S."/>
        </authorList>
    </citation>
    <scope>NUCLEOTIDE SEQUENCE [LARGE SCALE GENOMIC DNA]</scope>
    <source>
        <strain evidence="4 6">CGMCC 1.6501</strain>
    </source>
</reference>
<dbReference type="SUPFAM" id="SSF52821">
    <property type="entry name" value="Rhodanese/Cell cycle control phosphatase"/>
    <property type="match status" value="2"/>
</dbReference>
<reference evidence="5" key="2">
    <citation type="submission" date="2015-04" db="EMBL/GenBank/DDBJ databases">
        <title>Complete genome sequence of Salinicoccus halodurans strain H3B36, isolated from the Qaidam basin of China.</title>
        <authorList>
            <person name="Ma Y."/>
            <person name="Jiang K."/>
            <person name="Xue Y."/>
        </authorList>
    </citation>
    <scope>NUCLEOTIDE SEQUENCE [LARGE SCALE GENOMIC DNA]</scope>
    <source>
        <strain evidence="5">H3B36</strain>
    </source>
</reference>
<dbReference type="CDD" id="cd00158">
    <property type="entry name" value="RHOD"/>
    <property type="match status" value="1"/>
</dbReference>
<accession>A0A0F7D3Q9</accession>
<dbReference type="InterPro" id="IPR001763">
    <property type="entry name" value="Rhodanese-like_dom"/>
</dbReference>
<dbReference type="Pfam" id="PF00581">
    <property type="entry name" value="Rhodanese"/>
    <property type="match status" value="1"/>
</dbReference>
<dbReference type="GO" id="GO:0050313">
    <property type="term" value="F:sulfur dioxygenase activity"/>
    <property type="evidence" value="ECO:0007669"/>
    <property type="project" value="InterPro"/>
</dbReference>
<sequence>MYFKQLYDSKLSQTSYFVACQQTKEAIVIDPSRILDDYIEIAENEGYKIGHAAETHIHADFASGIRDASRKLGATLYVSDEGDEDWKYQNVPEDTVFLKDGDIIKVGNVELEVLHTPGHTPESISFKLTDKGAGSEVPMGMFTGDFLFVGDVGRPDLLEETTNAEGATEDGANQMFESIQKVEALPDLLQIWPGHGAGSPCGKSLGAVPLSTLGYEKANNWVFNVAGRQGFIDELTSDQPEPPSYFSQMKKVNKEGLPEFNLKEVSIGAPHVLPGQVFDLRTKEAFNKAFMKGSLNVHYNKKFLQFAGWYIDYNRPMTVIADPVNSEALQKDLASIGYDKLEVIVPVDKADQYFDDSYENVSPETFLADRKNAKVLDVRTTAEYNDGNVDDAVHMHYGHLLDKELPFNEEDKVYVHCQSGVRSAIALSALKARGYDNAINVEKGYISIKKASAPSEPAF</sequence>
<gene>
    <name evidence="3" type="ORF">AAT16_00965</name>
    <name evidence="4" type="ORF">SAMN05216235_1563</name>
</gene>
<dbReference type="Pfam" id="PF00753">
    <property type="entry name" value="Lactamase_B"/>
    <property type="match status" value="1"/>
</dbReference>
<dbReference type="KEGG" id="shv:AAT16_00965"/>
<dbReference type="SUPFAM" id="SSF56281">
    <property type="entry name" value="Metallo-hydrolase/oxidoreductase"/>
    <property type="match status" value="1"/>
</dbReference>
<keyword evidence="1" id="KW-0479">Metal-binding</keyword>
<dbReference type="InterPro" id="IPR051682">
    <property type="entry name" value="Mito_Persulfide_Diox"/>
</dbReference>
<dbReference type="Gene3D" id="3.40.250.10">
    <property type="entry name" value="Rhodanese-like domain"/>
    <property type="match status" value="2"/>
</dbReference>
<dbReference type="Gene3D" id="3.60.15.10">
    <property type="entry name" value="Ribonuclease Z/Hydroxyacylglutathione hydrolase-like"/>
    <property type="match status" value="1"/>
</dbReference>
<organism evidence="4 6">
    <name type="scientific">Salinicoccus halodurans</name>
    <dbReference type="NCBI Taxonomy" id="407035"/>
    <lineage>
        <taxon>Bacteria</taxon>
        <taxon>Bacillati</taxon>
        <taxon>Bacillota</taxon>
        <taxon>Bacilli</taxon>
        <taxon>Bacillales</taxon>
        <taxon>Staphylococcaceae</taxon>
        <taxon>Salinicoccus</taxon>
    </lineage>
</organism>
<proteinExistence type="predicted"/>
<evidence type="ECO:0000313" key="5">
    <source>
        <dbReference type="Proteomes" id="UP000034029"/>
    </source>
</evidence>
<dbReference type="EMBL" id="CP011366">
    <property type="protein sequence ID" value="AKG72915.1"/>
    <property type="molecule type" value="Genomic_DNA"/>
</dbReference>
<dbReference type="GO" id="GO:0006749">
    <property type="term" value="P:glutathione metabolic process"/>
    <property type="evidence" value="ECO:0007669"/>
    <property type="project" value="InterPro"/>
</dbReference>
<dbReference type="InterPro" id="IPR044528">
    <property type="entry name" value="POD-like_MBL-fold"/>
</dbReference>
<dbReference type="Proteomes" id="UP000183090">
    <property type="component" value="Unassembled WGS sequence"/>
</dbReference>
<dbReference type="RefSeq" id="WP_046789111.1">
    <property type="nucleotide sequence ID" value="NZ_CP011366.1"/>
</dbReference>
<keyword evidence="5" id="KW-1185">Reference proteome</keyword>
<dbReference type="InterPro" id="IPR036873">
    <property type="entry name" value="Rhodanese-like_dom_sf"/>
</dbReference>
<name>A0A0F7D3Q9_9STAP</name>